<name>A0A1H4R8M0_9MICC</name>
<dbReference type="AlphaFoldDB" id="A0A1H4R8M0"/>
<dbReference type="STRING" id="156980.SAMN04489745_2489"/>
<keyword evidence="2" id="KW-1185">Reference proteome</keyword>
<dbReference type="Proteomes" id="UP000182652">
    <property type="component" value="Unassembled WGS sequence"/>
</dbReference>
<accession>A0A1H4R8M0</accession>
<dbReference type="EMBL" id="FNSN01000003">
    <property type="protein sequence ID" value="SEC28187.1"/>
    <property type="molecule type" value="Genomic_DNA"/>
</dbReference>
<reference evidence="1 2" key="1">
    <citation type="submission" date="2016-10" db="EMBL/GenBank/DDBJ databases">
        <authorList>
            <person name="de Groot N.N."/>
        </authorList>
    </citation>
    <scope>NUCLEOTIDE SEQUENCE [LARGE SCALE GENOMIC DNA]</scope>
    <source>
        <strain evidence="1 2">DSM 10495</strain>
    </source>
</reference>
<sequence>MVEEDGGVDVTNMHVEWATHEYTRGWDLGGQLHDVIEAEFDQDPAYGDLERTALRLIADFARAQSLLERAARAHGADDLPGNCRPTKQDRFTDESLRRVGAWLIKELEVGVINADYFHTVFRAVQEARNFLAHGSAWRPCRELTEGGSAPAFMIAKEGKTYLITQARIRELRAGSQWLRRVSAAVLDTAEGRTSHDLGFIGPRPGEENSAVRKLLKYAKAVEQNLARSASAMT</sequence>
<organism evidence="1 2">
    <name type="scientific">Arthrobacter woluwensis</name>
    <dbReference type="NCBI Taxonomy" id="156980"/>
    <lineage>
        <taxon>Bacteria</taxon>
        <taxon>Bacillati</taxon>
        <taxon>Actinomycetota</taxon>
        <taxon>Actinomycetes</taxon>
        <taxon>Micrococcales</taxon>
        <taxon>Micrococcaceae</taxon>
        <taxon>Arthrobacter</taxon>
    </lineage>
</organism>
<evidence type="ECO:0000313" key="1">
    <source>
        <dbReference type="EMBL" id="SEC28187.1"/>
    </source>
</evidence>
<protein>
    <submittedName>
        <fullName evidence="1">Uncharacterized protein</fullName>
    </submittedName>
</protein>
<evidence type="ECO:0000313" key="2">
    <source>
        <dbReference type="Proteomes" id="UP000182652"/>
    </source>
</evidence>
<proteinExistence type="predicted"/>
<dbReference type="RefSeq" id="WP_066215667.1">
    <property type="nucleotide sequence ID" value="NZ_FNSN01000003.1"/>
</dbReference>
<gene>
    <name evidence="1" type="ORF">SAMN04489745_2489</name>
</gene>